<proteinExistence type="predicted"/>
<comment type="caution">
    <text evidence="2">The sequence shown here is derived from an EMBL/GenBank/DDBJ whole genome shotgun (WGS) entry which is preliminary data.</text>
</comment>
<evidence type="ECO:0000313" key="3">
    <source>
        <dbReference type="Proteomes" id="UP001465976"/>
    </source>
</evidence>
<dbReference type="EMBL" id="JBAHYK010001742">
    <property type="protein sequence ID" value="KAL0566889.1"/>
    <property type="molecule type" value="Genomic_DNA"/>
</dbReference>
<feature type="signal peptide" evidence="1">
    <location>
        <begin position="1"/>
        <end position="19"/>
    </location>
</feature>
<protein>
    <submittedName>
        <fullName evidence="2">Uncharacterized protein</fullName>
    </submittedName>
</protein>
<evidence type="ECO:0000256" key="1">
    <source>
        <dbReference type="SAM" id="SignalP"/>
    </source>
</evidence>
<accession>A0ABR3EVF8</accession>
<dbReference type="Proteomes" id="UP001465976">
    <property type="component" value="Unassembled WGS sequence"/>
</dbReference>
<name>A0ABR3EVF8_9AGAR</name>
<reference evidence="2 3" key="1">
    <citation type="submission" date="2024-02" db="EMBL/GenBank/DDBJ databases">
        <title>A draft genome for the cacao thread blight pathogen Marasmius crinis-equi.</title>
        <authorList>
            <person name="Cohen S.P."/>
            <person name="Baruah I.K."/>
            <person name="Amoako-Attah I."/>
            <person name="Bukari Y."/>
            <person name="Meinhardt L.W."/>
            <person name="Bailey B.A."/>
        </authorList>
    </citation>
    <scope>NUCLEOTIDE SEQUENCE [LARGE SCALE GENOMIC DNA]</scope>
    <source>
        <strain evidence="2 3">GH-76</strain>
    </source>
</reference>
<gene>
    <name evidence="2" type="ORF">V5O48_015113</name>
</gene>
<feature type="chain" id="PRO_5046499783" evidence="1">
    <location>
        <begin position="20"/>
        <end position="144"/>
    </location>
</feature>
<keyword evidence="1" id="KW-0732">Signal</keyword>
<sequence length="144" mass="14044">MQFTSIALFTLGLATTVIATPVGQPQSAAPTVNTGNYCPGGYVYNVCCNGGLLNCAFAQGVCTGGDVYCCQSNPMQNGVFNSNSGNCVLNKSSSSASSAGSGAANANKGLLENLLGGVGGTLDKTLGTTTTNSGSGSALGGLGL</sequence>
<organism evidence="2 3">
    <name type="scientific">Marasmius crinis-equi</name>
    <dbReference type="NCBI Taxonomy" id="585013"/>
    <lineage>
        <taxon>Eukaryota</taxon>
        <taxon>Fungi</taxon>
        <taxon>Dikarya</taxon>
        <taxon>Basidiomycota</taxon>
        <taxon>Agaricomycotina</taxon>
        <taxon>Agaricomycetes</taxon>
        <taxon>Agaricomycetidae</taxon>
        <taxon>Agaricales</taxon>
        <taxon>Marasmiineae</taxon>
        <taxon>Marasmiaceae</taxon>
        <taxon>Marasmius</taxon>
    </lineage>
</organism>
<evidence type="ECO:0000313" key="2">
    <source>
        <dbReference type="EMBL" id="KAL0566889.1"/>
    </source>
</evidence>
<keyword evidence="3" id="KW-1185">Reference proteome</keyword>